<organism evidence="2 3">
    <name type="scientific">Legionella erythra</name>
    <dbReference type="NCBI Taxonomy" id="448"/>
    <lineage>
        <taxon>Bacteria</taxon>
        <taxon>Pseudomonadati</taxon>
        <taxon>Pseudomonadota</taxon>
        <taxon>Gammaproteobacteria</taxon>
        <taxon>Legionellales</taxon>
        <taxon>Legionellaceae</taxon>
        <taxon>Legionella</taxon>
    </lineage>
</organism>
<dbReference type="OrthoDB" id="5650734at2"/>
<protein>
    <submittedName>
        <fullName evidence="2">Coiled-coil protein</fullName>
    </submittedName>
</protein>
<dbReference type="STRING" id="448.Lery_0268"/>
<dbReference type="AlphaFoldDB" id="A0A0W0TUL9"/>
<proteinExistence type="predicted"/>
<gene>
    <name evidence="2" type="ORF">Lery_0268</name>
</gene>
<feature type="region of interest" description="Disordered" evidence="1">
    <location>
        <begin position="873"/>
        <end position="897"/>
    </location>
</feature>
<evidence type="ECO:0000313" key="2">
    <source>
        <dbReference type="EMBL" id="KTC99367.1"/>
    </source>
</evidence>
<name>A0A0W0TUL9_LEGER</name>
<evidence type="ECO:0000313" key="3">
    <source>
        <dbReference type="Proteomes" id="UP000054773"/>
    </source>
</evidence>
<reference evidence="2 3" key="1">
    <citation type="submission" date="2015-11" db="EMBL/GenBank/DDBJ databases">
        <title>Genomic analysis of 38 Legionella species identifies large and diverse effector repertoires.</title>
        <authorList>
            <person name="Burstein D."/>
            <person name="Amaro F."/>
            <person name="Zusman T."/>
            <person name="Lifshitz Z."/>
            <person name="Cohen O."/>
            <person name="Gilbert J.A."/>
            <person name="Pupko T."/>
            <person name="Shuman H.A."/>
            <person name="Segal G."/>
        </authorList>
    </citation>
    <scope>NUCLEOTIDE SEQUENCE [LARGE SCALE GENOMIC DNA]</scope>
    <source>
        <strain evidence="2 3">SE-32A-C8</strain>
    </source>
</reference>
<dbReference type="Proteomes" id="UP000054773">
    <property type="component" value="Unassembled WGS sequence"/>
</dbReference>
<dbReference type="PATRIC" id="fig|448.7.peg.279"/>
<dbReference type="EMBL" id="LNYA01000003">
    <property type="protein sequence ID" value="KTC99367.1"/>
    <property type="molecule type" value="Genomic_DNA"/>
</dbReference>
<accession>A0A0W0TUL9</accession>
<evidence type="ECO:0000256" key="1">
    <source>
        <dbReference type="SAM" id="MobiDB-lite"/>
    </source>
</evidence>
<sequence>MPLSEQTKISIITRFLTENSIPPLDKELSDEEIKTMPLFGKLSSSLDMLADFDPVVNFSALSADINQWQLLSNVLKSGLGLKAGSPSTIEKVDYSAMRAYTDHHAITHLPQPDYYQRVPKPNPGAQQMLDPLIDNARNTLVKLLKTYPEFEKFDPNNNTNIQKIMEILKGNIKQAETFNDDVNLEKFRTQLMILEDLYKINQLKIIQIPNENGPALNYCELAESAGGVTEKVSLISLSKVTSQLTRLVTAAPTTVKDYTDHRNDYKLSTQAILKLPKHGKIEEVQREALALNFSRLCGLDTTQSSMVMYGGKPALFVPFDDIRLLKDFAHGKVFKAGLTGSQTYEHYSTIDPVGSGLQSNVFIHDFGKGFGIFYLCSDPDFVGGYNQNKALRNNRSLFMFDMVVMPGDKMKLDSRLSLQPNEFLVKHTRHGQGRNRTLIEDSSFHEKFNSLMTLMRNDNRILAYLDLTISKHAAHIEELKKSLDHASSVQVKEIKQEIKQVAALQKDAELIKQSMTQRLSKIIETFPGYDKISYHGLAKGLILEKLLNNPALFTDEGRPYRNPWTYRNEIQLTYMKFIPGQGKGEDKVLLSFSSIVAPQMVGFLKRHGAPSLTVVPHRNEFELTHMTISVQDLAALQENMLYPENYLDGLLKTDYLNLNDLQAIGNAYGEGHRTRIIDLIQDYKQFMAQTGEKEPSVHSKLKAINTVDAELLEYRNTAKDKGFATHVRKKFQFEIQQQLRSMIPSEELPDNLDEAFSAALKLDQISTFNRVMETAIETKRWNSKKFKQFLQECITQYRRATDHDLAIDASSKVAKAGGEAMNIFKLPLKAVLAPVSTGNKSEDDSLHAIDPLAIQHQQLEEQREKLEKTVSMANTNTKEEEVDDLEISPPTVNVEVK</sequence>
<dbReference type="RefSeq" id="WP_058525447.1">
    <property type="nucleotide sequence ID" value="NZ_CAAAHY010000001.1"/>
</dbReference>
<comment type="caution">
    <text evidence="2">The sequence shown here is derived from an EMBL/GenBank/DDBJ whole genome shotgun (WGS) entry which is preliminary data.</text>
</comment>
<keyword evidence="3" id="KW-1185">Reference proteome</keyword>